<sequence>MKQERNAIGVVVLEPNSDLLKKLCLSAMSVWGAHEVLPRQTGRQLRVAAVHLDVGVVVVRSSVQRSCPLVQQYLAELVARGTQLLVIQDTPYPLNTEKAVSLGKLHFFYNGLSEDEFKALLTRCLVSQYMPSALEN</sequence>
<dbReference type="RefSeq" id="WP_284281015.1">
    <property type="nucleotide sequence ID" value="NZ_BSOJ01000015.1"/>
</dbReference>
<evidence type="ECO:0000313" key="2">
    <source>
        <dbReference type="Proteomes" id="UP001156664"/>
    </source>
</evidence>
<reference evidence="2" key="1">
    <citation type="journal article" date="2019" name="Int. J. Syst. Evol. Microbiol.">
        <title>The Global Catalogue of Microorganisms (GCM) 10K type strain sequencing project: providing services to taxonomists for standard genome sequencing and annotation.</title>
        <authorList>
            <consortium name="The Broad Institute Genomics Platform"/>
            <consortium name="The Broad Institute Genome Sequencing Center for Infectious Disease"/>
            <person name="Wu L."/>
            <person name="Ma J."/>
        </authorList>
    </citation>
    <scope>NUCLEOTIDE SEQUENCE [LARGE SCALE GENOMIC DNA]</scope>
    <source>
        <strain evidence="2">NBRC 105857</strain>
    </source>
</reference>
<dbReference type="Proteomes" id="UP001156664">
    <property type="component" value="Unassembled WGS sequence"/>
</dbReference>
<organism evidence="1 2">
    <name type="scientific">Limnobacter litoralis</name>
    <dbReference type="NCBI Taxonomy" id="481366"/>
    <lineage>
        <taxon>Bacteria</taxon>
        <taxon>Pseudomonadati</taxon>
        <taxon>Pseudomonadota</taxon>
        <taxon>Betaproteobacteria</taxon>
        <taxon>Burkholderiales</taxon>
        <taxon>Burkholderiaceae</taxon>
        <taxon>Limnobacter</taxon>
    </lineage>
</organism>
<protein>
    <submittedName>
        <fullName evidence="1">Uncharacterized protein</fullName>
    </submittedName>
</protein>
<evidence type="ECO:0000313" key="1">
    <source>
        <dbReference type="EMBL" id="GLR26436.1"/>
    </source>
</evidence>
<keyword evidence="2" id="KW-1185">Reference proteome</keyword>
<accession>A0ABQ5YSN8</accession>
<proteinExistence type="predicted"/>
<dbReference type="EMBL" id="BSOJ01000015">
    <property type="protein sequence ID" value="GLR26436.1"/>
    <property type="molecule type" value="Genomic_DNA"/>
</dbReference>
<gene>
    <name evidence="1" type="ORF">GCM10007875_15260</name>
</gene>
<comment type="caution">
    <text evidence="1">The sequence shown here is derived from an EMBL/GenBank/DDBJ whole genome shotgun (WGS) entry which is preliminary data.</text>
</comment>
<name>A0ABQ5YSN8_9BURK</name>